<dbReference type="RefSeq" id="WP_046367753.1">
    <property type="nucleotide sequence ID" value="NZ_BBWV01000001.1"/>
</dbReference>
<reference evidence="1 2" key="1">
    <citation type="submission" date="2015-04" db="EMBL/GenBank/DDBJ databases">
        <title>Whole genome shotgun sequence of Flavihumibacter petaseus NBRC 106054.</title>
        <authorList>
            <person name="Miyazawa S."/>
            <person name="Hosoyama A."/>
            <person name="Hashimoto M."/>
            <person name="Noguchi M."/>
            <person name="Tsuchikane K."/>
            <person name="Ohji S."/>
            <person name="Yamazoe A."/>
            <person name="Ichikawa N."/>
            <person name="Kimura A."/>
            <person name="Fujita N."/>
        </authorList>
    </citation>
    <scope>NUCLEOTIDE SEQUENCE [LARGE SCALE GENOMIC DNA]</scope>
    <source>
        <strain evidence="1 2">NBRC 106054</strain>
    </source>
</reference>
<dbReference type="InterPro" id="IPR025345">
    <property type="entry name" value="DUF4249"/>
</dbReference>
<dbReference type="AlphaFoldDB" id="A0A0E9MW76"/>
<organism evidence="1 2">
    <name type="scientific">Flavihumibacter petaseus NBRC 106054</name>
    <dbReference type="NCBI Taxonomy" id="1220578"/>
    <lineage>
        <taxon>Bacteria</taxon>
        <taxon>Pseudomonadati</taxon>
        <taxon>Bacteroidota</taxon>
        <taxon>Chitinophagia</taxon>
        <taxon>Chitinophagales</taxon>
        <taxon>Chitinophagaceae</taxon>
        <taxon>Flavihumibacter</taxon>
    </lineage>
</organism>
<evidence type="ECO:0008006" key="3">
    <source>
        <dbReference type="Google" id="ProtNLM"/>
    </source>
</evidence>
<evidence type="ECO:0000313" key="1">
    <source>
        <dbReference type="EMBL" id="GAO41982.1"/>
    </source>
</evidence>
<dbReference type="STRING" id="1220578.FPE01S_01_09950"/>
<dbReference type="PROSITE" id="PS51257">
    <property type="entry name" value="PROKAR_LIPOPROTEIN"/>
    <property type="match status" value="1"/>
</dbReference>
<comment type="caution">
    <text evidence="1">The sequence shown here is derived from an EMBL/GenBank/DDBJ whole genome shotgun (WGS) entry which is preliminary data.</text>
</comment>
<accession>A0A0E9MW76</accession>
<dbReference type="Proteomes" id="UP000033121">
    <property type="component" value="Unassembled WGS sequence"/>
</dbReference>
<protein>
    <recommendedName>
        <fullName evidence="3">DUF4249 domain-containing protein</fullName>
    </recommendedName>
</protein>
<proteinExistence type="predicted"/>
<name>A0A0E9MW76_9BACT</name>
<dbReference type="EMBL" id="BBWV01000001">
    <property type="protein sequence ID" value="GAO41982.1"/>
    <property type="molecule type" value="Genomic_DNA"/>
</dbReference>
<dbReference type="OrthoDB" id="637707at2"/>
<sequence length="263" mass="28659">MKPSFIFYLSLLAFATSCEKVIHVDTDTAATKLVIEGTISNQADREPEVRISTTKAIDDNNNFIGVSGAAVTISDDNGNTWPLAEGDQGIYQTAAFTGAPGKTYHLSVTVNGQQFTASSTMPATLVPLDSLDVTEMNYGDGMQKTVRPYFNDPAGQANYYRLVQYANQEQVKKIFIQNDELSDGKTISWEMMNPDGDLRQGDDVQVDLLCIDEPAYKYWYTLLMGATGENQGPTPSNPVTNIQGGALGYFSAYSVSTKSIIIP</sequence>
<keyword evidence="2" id="KW-1185">Reference proteome</keyword>
<evidence type="ECO:0000313" key="2">
    <source>
        <dbReference type="Proteomes" id="UP000033121"/>
    </source>
</evidence>
<gene>
    <name evidence="1" type="ORF">FPE01S_01_09950</name>
</gene>
<dbReference type="Pfam" id="PF14054">
    <property type="entry name" value="DUF4249"/>
    <property type="match status" value="1"/>
</dbReference>